<dbReference type="PANTHER" id="PTHR43201">
    <property type="entry name" value="ACYL-COA SYNTHETASE"/>
    <property type="match status" value="1"/>
</dbReference>
<keyword evidence="2" id="KW-0474">Menaquinone biosynthesis</keyword>
<comment type="similarity">
    <text evidence="1">Belongs to the ATP-dependent AMP-binding enzyme family.</text>
</comment>
<evidence type="ECO:0000259" key="7">
    <source>
        <dbReference type="Pfam" id="PF13193"/>
    </source>
</evidence>
<evidence type="ECO:0000256" key="1">
    <source>
        <dbReference type="ARBA" id="ARBA00006432"/>
    </source>
</evidence>
<evidence type="ECO:0000313" key="9">
    <source>
        <dbReference type="Proteomes" id="UP000283255"/>
    </source>
</evidence>
<dbReference type="InterPro" id="IPR000873">
    <property type="entry name" value="AMP-dep_synth/lig_dom"/>
</dbReference>
<keyword evidence="9" id="KW-1185">Reference proteome</keyword>
<keyword evidence="3 8" id="KW-0436">Ligase</keyword>
<dbReference type="AlphaFoldDB" id="A0A418YH51"/>
<dbReference type="OrthoDB" id="9803968at2"/>
<protein>
    <submittedName>
        <fullName evidence="8">O-succinylbenzoate--CoA ligase</fullName>
        <ecNumber evidence="8">6.2.1.26</ecNumber>
    </submittedName>
</protein>
<reference evidence="8 9" key="1">
    <citation type="submission" date="2018-09" db="EMBL/GenBank/DDBJ databases">
        <authorList>
            <person name="Wang F."/>
        </authorList>
    </citation>
    <scope>NUCLEOTIDE SEQUENCE [LARGE SCALE GENOMIC DNA]</scope>
    <source>
        <strain evidence="8 9">PLHSC7-2</strain>
    </source>
</reference>
<sequence length="497" mass="54303">MSTHALPSAVKPSYPSTMNVCPVAYFAQHQPLHRALQMDAQGVTYQALDQEVTALSESLYHQISQPGSPLVVAIISQDATEIVPLLFACLRLGYVLCPIAPQLPAKEILQRCLYSGIRYVIDDQATLTSQQLQQAALSKITQQRNAIKPAPAIAPPQPSTKIVPARACTAVFTSGSSGQAKAVIHSFSNHYFSAAGSQQILPFHNKHAWLLSLPLYHIAGIALVMRAMLAGGTLVISKQNFIAALQNHYVTHASLVPTQVYRLLQSRKLAGKASDSHLQHVLVGGAALPQSLLQELATQPFESYISYGLTEMSSQVATVSVASLLASDAKSYQLLPFRQVKVSQQELLLKGETLCLGYLSADGLQTCTDEAGWFHSKDLGTMHGDALTLKGRKDNMFICGGENVQPEDIEQCLVNYPGVMQAVVVAVVDPEFGQVPCALIQWQHHKQWQSLKLHCQEHLAPWQKPKYFLVLPKQAGLKPQRAQLQKYAEQQLAAPLL</sequence>
<dbReference type="Gene3D" id="3.30.300.30">
    <property type="match status" value="1"/>
</dbReference>
<dbReference type="Pfam" id="PF13193">
    <property type="entry name" value="AMP-binding_C"/>
    <property type="match status" value="1"/>
</dbReference>
<dbReference type="InterPro" id="IPR042099">
    <property type="entry name" value="ANL_N_sf"/>
</dbReference>
<dbReference type="GO" id="GO:0006631">
    <property type="term" value="P:fatty acid metabolic process"/>
    <property type="evidence" value="ECO:0007669"/>
    <property type="project" value="TreeGrafter"/>
</dbReference>
<organism evidence="8 9">
    <name type="scientific">Motilimonas pumila</name>
    <dbReference type="NCBI Taxonomy" id="2303987"/>
    <lineage>
        <taxon>Bacteria</taxon>
        <taxon>Pseudomonadati</taxon>
        <taxon>Pseudomonadota</taxon>
        <taxon>Gammaproteobacteria</taxon>
        <taxon>Alteromonadales</taxon>
        <taxon>Alteromonadales genera incertae sedis</taxon>
        <taxon>Motilimonas</taxon>
    </lineage>
</organism>
<keyword evidence="4" id="KW-0547">Nucleotide-binding</keyword>
<evidence type="ECO:0000256" key="4">
    <source>
        <dbReference type="ARBA" id="ARBA00022741"/>
    </source>
</evidence>
<evidence type="ECO:0000256" key="3">
    <source>
        <dbReference type="ARBA" id="ARBA00022598"/>
    </source>
</evidence>
<comment type="caution">
    <text evidence="8">The sequence shown here is derived from an EMBL/GenBank/DDBJ whole genome shotgun (WGS) entry which is preliminary data.</text>
</comment>
<proteinExistence type="inferred from homology"/>
<feature type="domain" description="AMP-binding enzyme C-terminal" evidence="7">
    <location>
        <begin position="409"/>
        <end position="472"/>
    </location>
</feature>
<evidence type="ECO:0000313" key="8">
    <source>
        <dbReference type="EMBL" id="RJG49431.1"/>
    </source>
</evidence>
<dbReference type="InterPro" id="IPR045851">
    <property type="entry name" value="AMP-bd_C_sf"/>
</dbReference>
<dbReference type="GO" id="GO:0031956">
    <property type="term" value="F:medium-chain fatty acid-CoA ligase activity"/>
    <property type="evidence" value="ECO:0007669"/>
    <property type="project" value="TreeGrafter"/>
</dbReference>
<dbReference type="SUPFAM" id="SSF56801">
    <property type="entry name" value="Acetyl-CoA synthetase-like"/>
    <property type="match status" value="1"/>
</dbReference>
<dbReference type="Pfam" id="PF00501">
    <property type="entry name" value="AMP-binding"/>
    <property type="match status" value="1"/>
</dbReference>
<accession>A0A418YH51</accession>
<dbReference type="GO" id="GO:0009234">
    <property type="term" value="P:menaquinone biosynthetic process"/>
    <property type="evidence" value="ECO:0007669"/>
    <property type="project" value="UniProtKB-KW"/>
</dbReference>
<reference evidence="8 9" key="2">
    <citation type="submission" date="2019-01" db="EMBL/GenBank/DDBJ databases">
        <title>Motilimonas pumilus sp. nov., isolated from the gut of sea cucumber (Apostichopus japonicus).</title>
        <authorList>
            <person name="Wang F.-Q."/>
            <person name="Ren L.-H."/>
            <person name="Lin Y.-W."/>
            <person name="Sun G.-H."/>
            <person name="Du Z.-J."/>
            <person name="Zhao J.-X."/>
            <person name="Liu X.-J."/>
            <person name="Liu L.-J."/>
        </authorList>
    </citation>
    <scope>NUCLEOTIDE SEQUENCE [LARGE SCALE GENOMIC DNA]</scope>
    <source>
        <strain evidence="8 9">PLHSC7-2</strain>
    </source>
</reference>
<dbReference type="NCBIfam" id="TIGR01923">
    <property type="entry name" value="menE"/>
    <property type="match status" value="1"/>
</dbReference>
<dbReference type="EC" id="6.2.1.26" evidence="8"/>
<dbReference type="InterPro" id="IPR010192">
    <property type="entry name" value="MenE"/>
</dbReference>
<dbReference type="RefSeq" id="WP_119909766.1">
    <property type="nucleotide sequence ID" value="NZ_QZCH01000004.1"/>
</dbReference>
<dbReference type="InterPro" id="IPR025110">
    <property type="entry name" value="AMP-bd_C"/>
</dbReference>
<dbReference type="EMBL" id="QZCH01000004">
    <property type="protein sequence ID" value="RJG49431.1"/>
    <property type="molecule type" value="Genomic_DNA"/>
</dbReference>
<evidence type="ECO:0000256" key="2">
    <source>
        <dbReference type="ARBA" id="ARBA00022428"/>
    </source>
</evidence>
<evidence type="ECO:0000259" key="6">
    <source>
        <dbReference type="Pfam" id="PF00501"/>
    </source>
</evidence>
<dbReference type="PANTHER" id="PTHR43201:SF5">
    <property type="entry name" value="MEDIUM-CHAIN ACYL-COA LIGASE ACSF2, MITOCHONDRIAL"/>
    <property type="match status" value="1"/>
</dbReference>
<keyword evidence="5" id="KW-0067">ATP-binding</keyword>
<feature type="domain" description="AMP-dependent synthetase/ligase" evidence="6">
    <location>
        <begin position="27"/>
        <end position="323"/>
    </location>
</feature>
<dbReference type="Gene3D" id="3.40.50.12780">
    <property type="entry name" value="N-terminal domain of ligase-like"/>
    <property type="match status" value="1"/>
</dbReference>
<gene>
    <name evidence="8" type="primary">menE</name>
    <name evidence="8" type="ORF">D1Z90_05585</name>
</gene>
<dbReference type="GO" id="GO:0008756">
    <property type="term" value="F:o-succinylbenzoate-CoA ligase activity"/>
    <property type="evidence" value="ECO:0007669"/>
    <property type="project" value="UniProtKB-EC"/>
</dbReference>
<dbReference type="GO" id="GO:0005524">
    <property type="term" value="F:ATP binding"/>
    <property type="evidence" value="ECO:0007669"/>
    <property type="project" value="UniProtKB-KW"/>
</dbReference>
<evidence type="ECO:0000256" key="5">
    <source>
        <dbReference type="ARBA" id="ARBA00022840"/>
    </source>
</evidence>
<dbReference type="Proteomes" id="UP000283255">
    <property type="component" value="Unassembled WGS sequence"/>
</dbReference>
<name>A0A418YH51_9GAMM</name>